<feature type="compositionally biased region" description="Polar residues" evidence="1">
    <location>
        <begin position="72"/>
        <end position="84"/>
    </location>
</feature>
<sequence length="226" mass="25488">MEKGCRYDNATTFNVQKLSIYKKKLQLSDGGISFLMGNLVVKIKDDDKDSGNRGYGSDAEREQKTASVAAEENTQNTSNTPETTSGHEAEMEVAKGDSEEKIQKPPQRIRNTSRGRSRHKSRRKNSKESKNTFKDTTTKRKRRRRSKRTSSLSSSSSSSSSSSEGNRKKKPSANDKRCTRKTNSGNQNSRPANRDEILFVLDDEESAGSKRQRQRKAKRNMSDAER</sequence>
<reference evidence="2 3" key="1">
    <citation type="submission" date="2019-08" db="EMBL/GenBank/DDBJ databases">
        <authorList>
            <person name="Alioto T."/>
            <person name="Alioto T."/>
            <person name="Gomez Garrido J."/>
        </authorList>
    </citation>
    <scope>NUCLEOTIDE SEQUENCE [LARGE SCALE GENOMIC DNA]</scope>
</reference>
<gene>
    <name evidence="2" type="ORF">CINCED_3A022988</name>
</gene>
<feature type="compositionally biased region" description="Low complexity" evidence="1">
    <location>
        <begin position="149"/>
        <end position="163"/>
    </location>
</feature>
<feature type="region of interest" description="Disordered" evidence="1">
    <location>
        <begin position="44"/>
        <end position="226"/>
    </location>
</feature>
<dbReference type="AlphaFoldDB" id="A0A5E4N2G1"/>
<evidence type="ECO:0000313" key="2">
    <source>
        <dbReference type="EMBL" id="VVC38794.1"/>
    </source>
</evidence>
<feature type="compositionally biased region" description="Polar residues" evidence="1">
    <location>
        <begin position="181"/>
        <end position="191"/>
    </location>
</feature>
<proteinExistence type="predicted"/>
<feature type="compositionally biased region" description="Basic residues" evidence="1">
    <location>
        <begin position="139"/>
        <end position="148"/>
    </location>
</feature>
<feature type="compositionally biased region" description="Basic and acidic residues" evidence="1">
    <location>
        <begin position="126"/>
        <end position="138"/>
    </location>
</feature>
<name>A0A5E4N2G1_9HEMI</name>
<evidence type="ECO:0000256" key="1">
    <source>
        <dbReference type="SAM" id="MobiDB-lite"/>
    </source>
</evidence>
<keyword evidence="3" id="KW-1185">Reference proteome</keyword>
<feature type="compositionally biased region" description="Basic residues" evidence="1">
    <location>
        <begin position="111"/>
        <end position="125"/>
    </location>
</feature>
<organism evidence="2 3">
    <name type="scientific">Cinara cedri</name>
    <dbReference type="NCBI Taxonomy" id="506608"/>
    <lineage>
        <taxon>Eukaryota</taxon>
        <taxon>Metazoa</taxon>
        <taxon>Ecdysozoa</taxon>
        <taxon>Arthropoda</taxon>
        <taxon>Hexapoda</taxon>
        <taxon>Insecta</taxon>
        <taxon>Pterygota</taxon>
        <taxon>Neoptera</taxon>
        <taxon>Paraneoptera</taxon>
        <taxon>Hemiptera</taxon>
        <taxon>Sternorrhyncha</taxon>
        <taxon>Aphidomorpha</taxon>
        <taxon>Aphidoidea</taxon>
        <taxon>Aphididae</taxon>
        <taxon>Lachninae</taxon>
        <taxon>Cinara</taxon>
    </lineage>
</organism>
<accession>A0A5E4N2G1</accession>
<dbReference type="EMBL" id="CABPRJ010001499">
    <property type="protein sequence ID" value="VVC38794.1"/>
    <property type="molecule type" value="Genomic_DNA"/>
</dbReference>
<feature type="compositionally biased region" description="Basic and acidic residues" evidence="1">
    <location>
        <begin position="85"/>
        <end position="103"/>
    </location>
</feature>
<protein>
    <submittedName>
        <fullName evidence="2">Uncharacterized protein</fullName>
    </submittedName>
</protein>
<dbReference type="Proteomes" id="UP000325440">
    <property type="component" value="Unassembled WGS sequence"/>
</dbReference>
<evidence type="ECO:0000313" key="3">
    <source>
        <dbReference type="Proteomes" id="UP000325440"/>
    </source>
</evidence>
<feature type="compositionally biased region" description="Basic residues" evidence="1">
    <location>
        <begin position="210"/>
        <end position="219"/>
    </location>
</feature>